<dbReference type="GO" id="GO:0030198">
    <property type="term" value="P:extracellular matrix organization"/>
    <property type="evidence" value="ECO:0007669"/>
    <property type="project" value="TreeGrafter"/>
</dbReference>
<evidence type="ECO:0000256" key="2">
    <source>
        <dbReference type="ARBA" id="ARBA00022670"/>
    </source>
</evidence>
<protein>
    <submittedName>
        <fullName evidence="13">Peptidase metallopeptidase domain-containing protein</fullName>
    </submittedName>
</protein>
<evidence type="ECO:0000256" key="9">
    <source>
        <dbReference type="PIRSR" id="PIRSR621190-2"/>
    </source>
</evidence>
<evidence type="ECO:0000259" key="11">
    <source>
        <dbReference type="SMART" id="SM00235"/>
    </source>
</evidence>
<feature type="binding site" description="in inhibited form" evidence="9">
    <location>
        <position position="95"/>
    </location>
    <ligand>
        <name>Zn(2+)</name>
        <dbReference type="ChEBI" id="CHEBI:29105"/>
        <label>2</label>
        <note>catalytic</note>
    </ligand>
</feature>
<feature type="binding site" evidence="9">
    <location>
        <position position="214"/>
    </location>
    <ligand>
        <name>Ca(2+)</name>
        <dbReference type="ChEBI" id="CHEBI:29108"/>
        <label>3</label>
    </ligand>
</feature>
<dbReference type="GO" id="GO:0031012">
    <property type="term" value="C:extracellular matrix"/>
    <property type="evidence" value="ECO:0007669"/>
    <property type="project" value="InterPro"/>
</dbReference>
<feature type="binding site" evidence="9">
    <location>
        <position position="236"/>
    </location>
    <ligand>
        <name>Zn(2+)</name>
        <dbReference type="ChEBI" id="CHEBI:29105"/>
        <label>2</label>
        <note>catalytic</note>
    </ligand>
</feature>
<evidence type="ECO:0000256" key="7">
    <source>
        <dbReference type="ARBA" id="ARBA00023049"/>
    </source>
</evidence>
<keyword evidence="9" id="KW-0106">Calcium</keyword>
<evidence type="ECO:0000313" key="12">
    <source>
        <dbReference type="Proteomes" id="UP000887566"/>
    </source>
</evidence>
<dbReference type="SUPFAM" id="SSF55486">
    <property type="entry name" value="Metalloproteases ('zincins'), catalytic domain"/>
    <property type="match status" value="1"/>
</dbReference>
<dbReference type="Pfam" id="PF00413">
    <property type="entry name" value="Peptidase_M10"/>
    <property type="match status" value="1"/>
</dbReference>
<feature type="binding site" evidence="9">
    <location>
        <position position="250"/>
    </location>
    <ligand>
        <name>Zn(2+)</name>
        <dbReference type="ChEBI" id="CHEBI:29105"/>
        <label>2</label>
        <note>catalytic</note>
    </ligand>
</feature>
<feature type="binding site" evidence="9">
    <location>
        <position position="242"/>
    </location>
    <ligand>
        <name>Zn(2+)</name>
        <dbReference type="ChEBI" id="CHEBI:29105"/>
        <label>2</label>
        <note>catalytic</note>
    </ligand>
</feature>
<dbReference type="PANTHER" id="PTHR10201">
    <property type="entry name" value="MATRIX METALLOPROTEINASE"/>
    <property type="match status" value="1"/>
</dbReference>
<feature type="active site" evidence="8">
    <location>
        <position position="233"/>
    </location>
</feature>
<feature type="binding site" evidence="9">
    <location>
        <position position="211"/>
    </location>
    <ligand>
        <name>Ca(2+)</name>
        <dbReference type="ChEBI" id="CHEBI:29108"/>
        <label>3</label>
    </ligand>
</feature>
<dbReference type="Proteomes" id="UP000887566">
    <property type="component" value="Unplaced"/>
</dbReference>
<evidence type="ECO:0000256" key="1">
    <source>
        <dbReference type="ARBA" id="ARBA00010370"/>
    </source>
</evidence>
<keyword evidence="5" id="KW-0378">Hydrolase</keyword>
<accession>A0A914WED3</accession>
<evidence type="ECO:0000256" key="3">
    <source>
        <dbReference type="ARBA" id="ARBA00022723"/>
    </source>
</evidence>
<dbReference type="InterPro" id="IPR006026">
    <property type="entry name" value="Peptidase_Metallo"/>
</dbReference>
<dbReference type="CDD" id="cd04278">
    <property type="entry name" value="ZnMc_MMP"/>
    <property type="match status" value="1"/>
</dbReference>
<dbReference type="InterPro" id="IPR024079">
    <property type="entry name" value="MetalloPept_cat_dom_sf"/>
</dbReference>
<dbReference type="GO" id="GO:0030574">
    <property type="term" value="P:collagen catabolic process"/>
    <property type="evidence" value="ECO:0007669"/>
    <property type="project" value="TreeGrafter"/>
</dbReference>
<feature type="binding site" evidence="9">
    <location>
        <position position="192"/>
    </location>
    <ligand>
        <name>Ca(2+)</name>
        <dbReference type="ChEBI" id="CHEBI:29108"/>
        <label>3</label>
    </ligand>
</feature>
<keyword evidence="3 9" id="KW-0479">Metal-binding</keyword>
<dbReference type="AlphaFoldDB" id="A0A914WED3"/>
<keyword evidence="12" id="KW-1185">Reference proteome</keyword>
<feature type="binding site" evidence="9">
    <location>
        <position position="214"/>
    </location>
    <ligand>
        <name>Ca(2+)</name>
        <dbReference type="ChEBI" id="CHEBI:29108"/>
        <label>1</label>
    </ligand>
</feature>
<dbReference type="Gene3D" id="3.40.390.10">
    <property type="entry name" value="Collagenase (Catalytic Domain)"/>
    <property type="match status" value="1"/>
</dbReference>
<dbReference type="PRINTS" id="PR00138">
    <property type="entry name" value="MATRIXIN"/>
</dbReference>
<reference evidence="13" key="1">
    <citation type="submission" date="2022-11" db="UniProtKB">
        <authorList>
            <consortium name="WormBaseParasite"/>
        </authorList>
    </citation>
    <scope>IDENTIFICATION</scope>
</reference>
<sequence length="284" mass="32552">MARRLLLALVALIHLVIAPPPSLNRPDLVNHHTSASDRFQRASHAEQSYAIDLDNEDTAEDDLKNFQLETLENESHESSNQQEQQLEDIINERRCHKAGIEDKHARAKRYVTNEYKWLFTNLRWKLRDPYHLFKKEGDFETVRQTLAHALDMWSRASDGQLTFDDVTDSNATADLDMFFARWDHGDHEPFDGKGGIVAHSGYPMEGKVHFDASELWTINGKNGIDLRYVTLHELGHALGLRHSEEKGAIMHPIYRRADHRLALAEDDIDGIRALYHSADSQQGL</sequence>
<keyword evidence="2" id="KW-0645">Protease</keyword>
<dbReference type="PANTHER" id="PTHR10201:SF291">
    <property type="entry name" value="MATRIX METALLOPROTEINASE 1, ISOFORM C-RELATED"/>
    <property type="match status" value="1"/>
</dbReference>
<evidence type="ECO:0000256" key="5">
    <source>
        <dbReference type="ARBA" id="ARBA00022801"/>
    </source>
</evidence>
<feature type="binding site" evidence="9">
    <location>
        <position position="191"/>
    </location>
    <ligand>
        <name>Ca(2+)</name>
        <dbReference type="ChEBI" id="CHEBI:29108"/>
        <label>3</label>
    </ligand>
</feature>
<dbReference type="GO" id="GO:0004222">
    <property type="term" value="F:metalloendopeptidase activity"/>
    <property type="evidence" value="ECO:0007669"/>
    <property type="project" value="InterPro"/>
</dbReference>
<comment type="cofactor">
    <cofactor evidence="9">
        <name>Ca(2+)</name>
        <dbReference type="ChEBI" id="CHEBI:29108"/>
    </cofactor>
    <text evidence="9">Can bind about 5 Ca(2+) ions per subunit.</text>
</comment>
<feature type="binding site" evidence="9">
    <location>
        <position position="209"/>
    </location>
    <ligand>
        <name>Zn(2+)</name>
        <dbReference type="ChEBI" id="CHEBI:29105"/>
        <label>1</label>
    </ligand>
</feature>
<evidence type="ECO:0000256" key="4">
    <source>
        <dbReference type="ARBA" id="ARBA00022729"/>
    </source>
</evidence>
<evidence type="ECO:0000313" key="13">
    <source>
        <dbReference type="WBParaSite" id="PSAMB.scaffold39size102378.g3558.t1"/>
    </source>
</evidence>
<dbReference type="SMART" id="SM00235">
    <property type="entry name" value="ZnMc"/>
    <property type="match status" value="1"/>
</dbReference>
<keyword evidence="6 9" id="KW-0862">Zinc</keyword>
<evidence type="ECO:0000256" key="6">
    <source>
        <dbReference type="ARBA" id="ARBA00022833"/>
    </source>
</evidence>
<comment type="similarity">
    <text evidence="1">Belongs to the peptidase M10A family.</text>
</comment>
<dbReference type="GO" id="GO:0006508">
    <property type="term" value="P:proteolysis"/>
    <property type="evidence" value="ECO:0007669"/>
    <property type="project" value="UniProtKB-KW"/>
</dbReference>
<dbReference type="InterPro" id="IPR033739">
    <property type="entry name" value="M10A_MMP"/>
</dbReference>
<feature type="binding site" evidence="9">
    <location>
        <position position="184"/>
    </location>
    <ligand>
        <name>Zn(2+)</name>
        <dbReference type="ChEBI" id="CHEBI:29105"/>
        <label>1</label>
    </ligand>
</feature>
<feature type="chain" id="PRO_5037815206" evidence="10">
    <location>
        <begin position="19"/>
        <end position="284"/>
    </location>
</feature>
<dbReference type="InterPro" id="IPR021190">
    <property type="entry name" value="Pept_M10A"/>
</dbReference>
<feature type="binding site" evidence="9">
    <location>
        <position position="174"/>
    </location>
    <ligand>
        <name>Ca(2+)</name>
        <dbReference type="ChEBI" id="CHEBI:29108"/>
        <label>2</label>
    </ligand>
</feature>
<comment type="cofactor">
    <cofactor evidence="9">
        <name>Zn(2+)</name>
        <dbReference type="ChEBI" id="CHEBI:29105"/>
    </cofactor>
    <text evidence="9">Binds 2 Zn(2+) ions per subunit.</text>
</comment>
<evidence type="ECO:0000256" key="10">
    <source>
        <dbReference type="SAM" id="SignalP"/>
    </source>
</evidence>
<feature type="binding site" evidence="9">
    <location>
        <position position="199"/>
    </location>
    <ligand>
        <name>Zn(2+)</name>
        <dbReference type="ChEBI" id="CHEBI:29105"/>
        <label>1</label>
    </ligand>
</feature>
<feature type="binding site" evidence="9">
    <location>
        <position position="232"/>
    </location>
    <ligand>
        <name>Zn(2+)</name>
        <dbReference type="ChEBI" id="CHEBI:29105"/>
        <label>2</label>
        <note>catalytic</note>
    </ligand>
</feature>
<keyword evidence="7" id="KW-0482">Metalloprotease</keyword>
<feature type="signal peptide" evidence="10">
    <location>
        <begin position="1"/>
        <end position="18"/>
    </location>
</feature>
<dbReference type="WBParaSite" id="PSAMB.scaffold39size102378.g3558.t1">
    <property type="protein sequence ID" value="PSAMB.scaffold39size102378.g3558.t1"/>
    <property type="gene ID" value="PSAMB.scaffold39size102378.g3558"/>
</dbReference>
<evidence type="ECO:0000256" key="8">
    <source>
        <dbReference type="PIRSR" id="PIRSR621190-1"/>
    </source>
</evidence>
<proteinExistence type="inferred from homology"/>
<keyword evidence="4 10" id="KW-0732">Signal</keyword>
<dbReference type="InterPro" id="IPR001818">
    <property type="entry name" value="Pept_M10_metallopeptidase"/>
</dbReference>
<dbReference type="GO" id="GO:0008270">
    <property type="term" value="F:zinc ion binding"/>
    <property type="evidence" value="ECO:0007669"/>
    <property type="project" value="InterPro"/>
</dbReference>
<dbReference type="GO" id="GO:0005615">
    <property type="term" value="C:extracellular space"/>
    <property type="evidence" value="ECO:0007669"/>
    <property type="project" value="TreeGrafter"/>
</dbReference>
<name>A0A914WED3_9BILA</name>
<feature type="domain" description="Peptidase metallopeptidase" evidence="11">
    <location>
        <begin position="120"/>
        <end position="277"/>
    </location>
</feature>
<feature type="binding site" evidence="9">
    <location>
        <position position="186"/>
    </location>
    <ligand>
        <name>Zn(2+)</name>
        <dbReference type="ChEBI" id="CHEBI:29105"/>
        <label>1</label>
    </ligand>
</feature>
<organism evidence="12 13">
    <name type="scientific">Plectus sambesii</name>
    <dbReference type="NCBI Taxonomy" id="2011161"/>
    <lineage>
        <taxon>Eukaryota</taxon>
        <taxon>Metazoa</taxon>
        <taxon>Ecdysozoa</taxon>
        <taxon>Nematoda</taxon>
        <taxon>Chromadorea</taxon>
        <taxon>Plectida</taxon>
        <taxon>Plectina</taxon>
        <taxon>Plectoidea</taxon>
        <taxon>Plectidae</taxon>
        <taxon>Plectus</taxon>
    </lineage>
</organism>